<dbReference type="CDD" id="cd00570">
    <property type="entry name" value="GST_N_family"/>
    <property type="match status" value="1"/>
</dbReference>
<dbReference type="STRING" id="396588.Tgr7_2771"/>
<proteinExistence type="predicted"/>
<dbReference type="PANTHER" id="PTHR42673:SF4">
    <property type="entry name" value="MALEYLACETOACETATE ISOMERASE"/>
    <property type="match status" value="1"/>
</dbReference>
<feature type="domain" description="GST N-terminal" evidence="1">
    <location>
        <begin position="1"/>
        <end position="78"/>
    </location>
</feature>
<evidence type="ECO:0000313" key="2">
    <source>
        <dbReference type="EMBL" id="ACL73845.1"/>
    </source>
</evidence>
<dbReference type="HOGENOM" id="CLU_1229432_0_0_6"/>
<dbReference type="GO" id="GO:0006559">
    <property type="term" value="P:L-phenylalanine catabolic process"/>
    <property type="evidence" value="ECO:0007669"/>
    <property type="project" value="TreeGrafter"/>
</dbReference>
<evidence type="ECO:0000259" key="1">
    <source>
        <dbReference type="PROSITE" id="PS50404"/>
    </source>
</evidence>
<accession>B8GNF4</accession>
<dbReference type="GO" id="GO:0004364">
    <property type="term" value="F:glutathione transferase activity"/>
    <property type="evidence" value="ECO:0007669"/>
    <property type="project" value="TreeGrafter"/>
</dbReference>
<dbReference type="GO" id="GO:0016034">
    <property type="term" value="F:maleylacetoacetate isomerase activity"/>
    <property type="evidence" value="ECO:0007669"/>
    <property type="project" value="TreeGrafter"/>
</dbReference>
<dbReference type="InterPro" id="IPR004045">
    <property type="entry name" value="Glutathione_S-Trfase_N"/>
</dbReference>
<gene>
    <name evidence="2" type="ordered locus">Tgr7_2771</name>
</gene>
<dbReference type="OrthoDB" id="5291571at2"/>
<keyword evidence="3" id="KW-1185">Reference proteome</keyword>
<dbReference type="AlphaFoldDB" id="B8GNF4"/>
<dbReference type="KEGG" id="tgr:Tgr7_2771"/>
<dbReference type="eggNOG" id="COG0625">
    <property type="taxonomic scope" value="Bacteria"/>
</dbReference>
<dbReference type="PANTHER" id="PTHR42673">
    <property type="entry name" value="MALEYLACETOACETATE ISOMERASE"/>
    <property type="match status" value="1"/>
</dbReference>
<dbReference type="Gene3D" id="3.40.30.10">
    <property type="entry name" value="Glutaredoxin"/>
    <property type="match status" value="1"/>
</dbReference>
<sequence>MTTLYHFHSSPQSQRVRLALSYKGVPWQDRPLAWDDDETFFELGIARQVPVLATDDGRLLTDSLAILRDIDTLFPDTPPLVNGRIDEAAWQALVDWRDGCDAVLERLYAPVRPAWREIGGHAETLAAYKQEVKHRFGMSLEELANDRYDGFAQFSRLSRLTELSRHLAKNRFYMGEPSIADMLLCADIYPIQIHDGIALPVDLMYYLKRVEDLCGLSPGEDLLTR</sequence>
<dbReference type="RefSeq" id="WP_012639320.1">
    <property type="nucleotide sequence ID" value="NC_011901.1"/>
</dbReference>
<dbReference type="InterPro" id="IPR036249">
    <property type="entry name" value="Thioredoxin-like_sf"/>
</dbReference>
<keyword evidence="2" id="KW-0808">Transferase</keyword>
<dbReference type="GO" id="GO:0006749">
    <property type="term" value="P:glutathione metabolic process"/>
    <property type="evidence" value="ECO:0007669"/>
    <property type="project" value="TreeGrafter"/>
</dbReference>
<dbReference type="SUPFAM" id="SSF52833">
    <property type="entry name" value="Thioredoxin-like"/>
    <property type="match status" value="1"/>
</dbReference>
<organism evidence="2 3">
    <name type="scientific">Thioalkalivibrio sulfidiphilus (strain HL-EbGR7)</name>
    <dbReference type="NCBI Taxonomy" id="396588"/>
    <lineage>
        <taxon>Bacteria</taxon>
        <taxon>Pseudomonadati</taxon>
        <taxon>Pseudomonadota</taxon>
        <taxon>Gammaproteobacteria</taxon>
        <taxon>Chromatiales</taxon>
        <taxon>Ectothiorhodospiraceae</taxon>
        <taxon>Thioalkalivibrio</taxon>
    </lineage>
</organism>
<dbReference type="Proteomes" id="UP000002383">
    <property type="component" value="Chromosome"/>
</dbReference>
<protein>
    <submittedName>
        <fullName evidence="2">Glutathione S-transferase domain protein</fullName>
    </submittedName>
</protein>
<dbReference type="EMBL" id="CP001339">
    <property type="protein sequence ID" value="ACL73845.1"/>
    <property type="molecule type" value="Genomic_DNA"/>
</dbReference>
<evidence type="ECO:0000313" key="3">
    <source>
        <dbReference type="Proteomes" id="UP000002383"/>
    </source>
</evidence>
<reference evidence="2 3" key="1">
    <citation type="journal article" date="2011" name="Stand. Genomic Sci.">
        <title>Complete genome sequence of 'Thioalkalivibrio sulfidophilus' HL-EbGr7.</title>
        <authorList>
            <person name="Muyzer G."/>
            <person name="Sorokin D.Y."/>
            <person name="Mavromatis K."/>
            <person name="Lapidus A."/>
            <person name="Clum A."/>
            <person name="Ivanova N."/>
            <person name="Pati A."/>
            <person name="d'Haeseleer P."/>
            <person name="Woyke T."/>
            <person name="Kyrpides N.C."/>
        </authorList>
    </citation>
    <scope>NUCLEOTIDE SEQUENCE [LARGE SCALE GENOMIC DNA]</scope>
    <source>
        <strain evidence="2 3">HL-EbGR7</strain>
    </source>
</reference>
<dbReference type="PROSITE" id="PS50404">
    <property type="entry name" value="GST_NTER"/>
    <property type="match status" value="1"/>
</dbReference>
<name>B8GNF4_THISH</name>
<dbReference type="Pfam" id="PF13417">
    <property type="entry name" value="GST_N_3"/>
    <property type="match status" value="1"/>
</dbReference>